<dbReference type="AlphaFoldDB" id="A0AAE3RE86"/>
<sequence>MMDVGKRIYYAGELISKILKDVFYLTTESDLQLDLFDDGVLPYEKMQIE</sequence>
<name>A0AAE3RE86_9BACT</name>
<keyword evidence="2" id="KW-1185">Reference proteome</keyword>
<dbReference type="EMBL" id="JASJOU010000021">
    <property type="protein sequence ID" value="MDJ1506288.1"/>
    <property type="molecule type" value="Genomic_DNA"/>
</dbReference>
<accession>A0AAE3RE86</accession>
<gene>
    <name evidence="1" type="ORF">QNI22_36860</name>
</gene>
<evidence type="ECO:0000313" key="2">
    <source>
        <dbReference type="Proteomes" id="UP001232063"/>
    </source>
</evidence>
<organism evidence="1 2">
    <name type="scientific">Xanthocytophaga agilis</name>
    <dbReference type="NCBI Taxonomy" id="3048010"/>
    <lineage>
        <taxon>Bacteria</taxon>
        <taxon>Pseudomonadati</taxon>
        <taxon>Bacteroidota</taxon>
        <taxon>Cytophagia</taxon>
        <taxon>Cytophagales</taxon>
        <taxon>Rhodocytophagaceae</taxon>
        <taxon>Xanthocytophaga</taxon>
    </lineage>
</organism>
<protein>
    <submittedName>
        <fullName evidence="1">Uncharacterized protein</fullName>
    </submittedName>
</protein>
<dbReference type="RefSeq" id="WP_314519139.1">
    <property type="nucleotide sequence ID" value="NZ_JASJOU010000021.1"/>
</dbReference>
<comment type="caution">
    <text evidence="1">The sequence shown here is derived from an EMBL/GenBank/DDBJ whole genome shotgun (WGS) entry which is preliminary data.</text>
</comment>
<reference evidence="1" key="1">
    <citation type="submission" date="2023-05" db="EMBL/GenBank/DDBJ databases">
        <authorList>
            <person name="Zhang X."/>
        </authorList>
    </citation>
    <scope>NUCLEOTIDE SEQUENCE</scope>
    <source>
        <strain evidence="1">BD1B2-1</strain>
    </source>
</reference>
<dbReference type="Proteomes" id="UP001232063">
    <property type="component" value="Unassembled WGS sequence"/>
</dbReference>
<evidence type="ECO:0000313" key="1">
    <source>
        <dbReference type="EMBL" id="MDJ1506288.1"/>
    </source>
</evidence>
<proteinExistence type="predicted"/>